<organism evidence="1 2">
    <name type="scientific">Aminobacter carboxidus</name>
    <dbReference type="NCBI Taxonomy" id="376165"/>
    <lineage>
        <taxon>Bacteria</taxon>
        <taxon>Pseudomonadati</taxon>
        <taxon>Pseudomonadota</taxon>
        <taxon>Alphaproteobacteria</taxon>
        <taxon>Hyphomicrobiales</taxon>
        <taxon>Phyllobacteriaceae</taxon>
        <taxon>Aminobacter</taxon>
    </lineage>
</organism>
<dbReference type="AlphaFoldDB" id="A0A8E2BEP6"/>
<comment type="caution">
    <text evidence="1">The sequence shown here is derived from an EMBL/GenBank/DDBJ whole genome shotgun (WGS) entry which is preliminary data.</text>
</comment>
<dbReference type="RefSeq" id="WP_184770322.1">
    <property type="nucleotide sequence ID" value="NZ_JACHGI010000007.1"/>
</dbReference>
<accession>A0A8E2BEP6</accession>
<sequence>MLIERISPGAPDIETALSGKPVSVLLGSMLSAIQPFTSMFRDILAFFERAKAQYGQAQWRLSVSDEFPELENFREFLDASSEIAIDFDAPAVDLLNAWRVLDTVNRDIAGWTAWSHALPDLRGPTDFPDVDRWLGAYDDGYYMPLPKSLRPEEFSEGWDDLARLIMAVLHMLRETGATRRQMLGAMSRPYSGAVPDIFGLRSLAAMDSDNWLGNHIRLLAGSTRFQPATTRATGAALRDFFSRFDSKNFSSKVRIEDLRGILSLPAWKKRYEAYGVWVATRMVDAMEGHDIQFRHDGGTLSFAFKETILAEIATARPPMVLFTERKVPLGSPVGKSRKNNAQPDFSVWTDEAYPRCVLVVEVKHYKKESRRNFGDALVDYGAAHPHAGIVLVNYGPAAADYSALRGVRRASAIGHFAPGMPNPSDKFRMLVQEAVGHPVRVEKPNAVLSRTEAIVIDVSGSMADVLASTWLQELLGFEPHATVHLVDHALRASLPAGEVSKWLSENGAGSSTSLMTSLDRVLELHASVLLVTDEDGAGSLSGLGVNPVEMEGVHQQVRLLRVQR</sequence>
<name>A0A8E2BEP6_9HYPH</name>
<evidence type="ECO:0000313" key="2">
    <source>
        <dbReference type="Proteomes" id="UP000532373"/>
    </source>
</evidence>
<gene>
    <name evidence="1" type="ORF">HNQ96_003830</name>
</gene>
<reference evidence="1 2" key="1">
    <citation type="submission" date="2020-08" db="EMBL/GenBank/DDBJ databases">
        <title>Genomic Encyclopedia of Type Strains, Phase IV (KMG-IV): sequencing the most valuable type-strain genomes for metagenomic binning, comparative biology and taxonomic classification.</title>
        <authorList>
            <person name="Goeker M."/>
        </authorList>
    </citation>
    <scope>NUCLEOTIDE SEQUENCE [LARGE SCALE GENOMIC DNA]</scope>
    <source>
        <strain evidence="1 2">DSM 17454</strain>
    </source>
</reference>
<dbReference type="EMBL" id="JACHGI010000007">
    <property type="protein sequence ID" value="MBB6467947.1"/>
    <property type="molecule type" value="Genomic_DNA"/>
</dbReference>
<dbReference type="Proteomes" id="UP000532373">
    <property type="component" value="Unassembled WGS sequence"/>
</dbReference>
<proteinExistence type="predicted"/>
<protein>
    <submittedName>
        <fullName evidence="1">Uncharacterized protein</fullName>
    </submittedName>
</protein>
<evidence type="ECO:0000313" key="1">
    <source>
        <dbReference type="EMBL" id="MBB6467947.1"/>
    </source>
</evidence>